<evidence type="ECO:0000313" key="2">
    <source>
        <dbReference type="WBParaSite" id="Minc3s00038g02224"/>
    </source>
</evidence>
<evidence type="ECO:0000313" key="1">
    <source>
        <dbReference type="Proteomes" id="UP000887563"/>
    </source>
</evidence>
<dbReference type="AlphaFoldDB" id="A0A914KLC5"/>
<reference evidence="2" key="1">
    <citation type="submission" date="2022-11" db="UniProtKB">
        <authorList>
            <consortium name="WormBaseParasite"/>
        </authorList>
    </citation>
    <scope>IDENTIFICATION</scope>
</reference>
<proteinExistence type="predicted"/>
<name>A0A914KLC5_MELIC</name>
<dbReference type="Proteomes" id="UP000887563">
    <property type="component" value="Unplaced"/>
</dbReference>
<protein>
    <submittedName>
        <fullName evidence="2">Uncharacterized protein</fullName>
    </submittedName>
</protein>
<sequence>MLSGGKKEVAFIWKFIEGRGNLLRKLVVSAAVFWGAGQRTVHSRISRDGRGMSWYGTLT</sequence>
<dbReference type="WBParaSite" id="Minc3s00038g02224">
    <property type="protein sequence ID" value="Minc3s00038g02224"/>
    <property type="gene ID" value="Minc3s00038g02224"/>
</dbReference>
<accession>A0A914KLC5</accession>
<organism evidence="1 2">
    <name type="scientific">Meloidogyne incognita</name>
    <name type="common">Southern root-knot nematode worm</name>
    <name type="synonym">Oxyuris incognita</name>
    <dbReference type="NCBI Taxonomy" id="6306"/>
    <lineage>
        <taxon>Eukaryota</taxon>
        <taxon>Metazoa</taxon>
        <taxon>Ecdysozoa</taxon>
        <taxon>Nematoda</taxon>
        <taxon>Chromadorea</taxon>
        <taxon>Rhabditida</taxon>
        <taxon>Tylenchina</taxon>
        <taxon>Tylenchomorpha</taxon>
        <taxon>Tylenchoidea</taxon>
        <taxon>Meloidogynidae</taxon>
        <taxon>Meloidogyninae</taxon>
        <taxon>Meloidogyne</taxon>
        <taxon>Meloidogyne incognita group</taxon>
    </lineage>
</organism>
<keyword evidence="1" id="KW-1185">Reference proteome</keyword>